<sequence>MAAPVYPAGMVRVGGALVGVGALVAAGSAAGLAREIARTPEWGAGWVFGLGVGVMLVLGGVDEIRHRRRFGAGYREAAGGAGVLPHTPGPETGGGEMPDYGSGHGGGGGGDCGGGSGS</sequence>
<dbReference type="STRING" id="745366.GA0070213_103108"/>
<dbReference type="EMBL" id="FMDM01000003">
    <property type="protein sequence ID" value="SCG45296.1"/>
    <property type="molecule type" value="Genomic_DNA"/>
</dbReference>
<feature type="compositionally biased region" description="Gly residues" evidence="1">
    <location>
        <begin position="91"/>
        <end position="118"/>
    </location>
</feature>
<dbReference type="AlphaFoldDB" id="A0A1C5HH16"/>
<keyword evidence="2" id="KW-1133">Transmembrane helix</keyword>
<reference evidence="4" key="1">
    <citation type="submission" date="2016-06" db="EMBL/GenBank/DDBJ databases">
        <authorList>
            <person name="Varghese N."/>
            <person name="Submissions Spin"/>
        </authorList>
    </citation>
    <scope>NUCLEOTIDE SEQUENCE [LARGE SCALE GENOMIC DNA]</scope>
    <source>
        <strain evidence="4">DSM 45647</strain>
    </source>
</reference>
<keyword evidence="4" id="KW-1185">Reference proteome</keyword>
<evidence type="ECO:0000256" key="1">
    <source>
        <dbReference type="SAM" id="MobiDB-lite"/>
    </source>
</evidence>
<feature type="region of interest" description="Disordered" evidence="1">
    <location>
        <begin position="80"/>
        <end position="118"/>
    </location>
</feature>
<accession>A0A1C5HH16</accession>
<dbReference type="Proteomes" id="UP000199360">
    <property type="component" value="Unassembled WGS sequence"/>
</dbReference>
<keyword evidence="2" id="KW-0812">Transmembrane</keyword>
<keyword evidence="2" id="KW-0472">Membrane</keyword>
<evidence type="ECO:0000313" key="3">
    <source>
        <dbReference type="EMBL" id="SCG45296.1"/>
    </source>
</evidence>
<feature type="transmembrane region" description="Helical" evidence="2">
    <location>
        <begin position="43"/>
        <end position="61"/>
    </location>
</feature>
<evidence type="ECO:0000256" key="2">
    <source>
        <dbReference type="SAM" id="Phobius"/>
    </source>
</evidence>
<proteinExistence type="predicted"/>
<evidence type="ECO:0000313" key="4">
    <source>
        <dbReference type="Proteomes" id="UP000199360"/>
    </source>
</evidence>
<protein>
    <submittedName>
        <fullName evidence="3">Uncharacterized protein</fullName>
    </submittedName>
</protein>
<gene>
    <name evidence="3" type="ORF">GA0070213_103108</name>
</gene>
<name>A0A1C5HH16_9ACTN</name>
<organism evidence="3 4">
    <name type="scientific">Micromonospora humi</name>
    <dbReference type="NCBI Taxonomy" id="745366"/>
    <lineage>
        <taxon>Bacteria</taxon>
        <taxon>Bacillati</taxon>
        <taxon>Actinomycetota</taxon>
        <taxon>Actinomycetes</taxon>
        <taxon>Micromonosporales</taxon>
        <taxon>Micromonosporaceae</taxon>
        <taxon>Micromonospora</taxon>
    </lineage>
</organism>